<reference evidence="2" key="1">
    <citation type="submission" date="2018-02" db="EMBL/GenBank/DDBJ databases">
        <title>Rhizophora mucronata_Transcriptome.</title>
        <authorList>
            <person name="Meera S.P."/>
            <person name="Sreeshan A."/>
            <person name="Augustine A."/>
        </authorList>
    </citation>
    <scope>NUCLEOTIDE SEQUENCE</scope>
    <source>
        <tissue evidence="2">Leaf</tissue>
    </source>
</reference>
<feature type="compositionally biased region" description="Basic and acidic residues" evidence="1">
    <location>
        <begin position="95"/>
        <end position="108"/>
    </location>
</feature>
<accession>A0A2P2NYK4</accession>
<dbReference type="EMBL" id="GGEC01067005">
    <property type="protein sequence ID" value="MBX47489.1"/>
    <property type="molecule type" value="Transcribed_RNA"/>
</dbReference>
<dbReference type="AlphaFoldDB" id="A0A2P2NYK4"/>
<protein>
    <submittedName>
        <fullName evidence="2">Uncharacterized protein</fullName>
    </submittedName>
</protein>
<evidence type="ECO:0000256" key="1">
    <source>
        <dbReference type="SAM" id="MobiDB-lite"/>
    </source>
</evidence>
<name>A0A2P2NYK4_RHIMU</name>
<organism evidence="2">
    <name type="scientific">Rhizophora mucronata</name>
    <name type="common">Asiatic mangrove</name>
    <dbReference type="NCBI Taxonomy" id="61149"/>
    <lineage>
        <taxon>Eukaryota</taxon>
        <taxon>Viridiplantae</taxon>
        <taxon>Streptophyta</taxon>
        <taxon>Embryophyta</taxon>
        <taxon>Tracheophyta</taxon>
        <taxon>Spermatophyta</taxon>
        <taxon>Magnoliopsida</taxon>
        <taxon>eudicotyledons</taxon>
        <taxon>Gunneridae</taxon>
        <taxon>Pentapetalae</taxon>
        <taxon>rosids</taxon>
        <taxon>fabids</taxon>
        <taxon>Malpighiales</taxon>
        <taxon>Rhizophoraceae</taxon>
        <taxon>Rhizophora</taxon>
    </lineage>
</organism>
<sequence length="167" mass="19756">MVLSSADHCGEAEIFCDSKTYRCKETVLSNSEDSFAQGSHWKHQRYEDLDDEQQRSTSDTEGLPGHGEVWHKHHHRNSDYNGKPDKCCGGYSQGHHQDSRENDVKRKRPGCDIRRDNWEYHSHGSRYLRHKSMSTDHELSHEWWHMVSGSLKDSQEDYQHYHRKNVY</sequence>
<evidence type="ECO:0000313" key="2">
    <source>
        <dbReference type="EMBL" id="MBX47489.1"/>
    </source>
</evidence>
<feature type="region of interest" description="Disordered" evidence="1">
    <location>
        <begin position="34"/>
        <end position="108"/>
    </location>
</feature>
<proteinExistence type="predicted"/>